<dbReference type="AlphaFoldDB" id="A0A9N9KHZ8"/>
<keyword evidence="2" id="KW-0479">Metal-binding</keyword>
<sequence length="277" mass="31539">NSGPSVANLSEVDTKELDHVVQTNKKNKRGQPKNPLWNYFVEINHQESGHKGWKSIFFGFLLKFIHSYKPPNRKTLSNNWLNYETARITIAIKKELENENNLTLALDSWTSNCGHSYFAFIIIISNKKQYVYSIKNYSINSHTAIFTADEIEKVLINIGIDKFGAVVSDSAFAMSLAKQYISNKYSKILPVQCIAHHIQLICSDIICKTSFGKKVLQQCQSFVIYFHASYQSGTILRNEIINFMINKGGLKSSDCSRWSSAYDCVQSVLNLENCIKQ</sequence>
<evidence type="ECO:0000256" key="1">
    <source>
        <dbReference type="ARBA" id="ARBA00004123"/>
    </source>
</evidence>
<dbReference type="SUPFAM" id="SSF53098">
    <property type="entry name" value="Ribonuclease H-like"/>
    <property type="match status" value="1"/>
</dbReference>
<keyword evidence="5" id="KW-0539">Nucleus</keyword>
<dbReference type="GO" id="GO:0008270">
    <property type="term" value="F:zinc ion binding"/>
    <property type="evidence" value="ECO:0007669"/>
    <property type="project" value="UniProtKB-KW"/>
</dbReference>
<dbReference type="InterPro" id="IPR012337">
    <property type="entry name" value="RNaseH-like_sf"/>
</dbReference>
<feature type="non-terminal residue" evidence="7">
    <location>
        <position position="1"/>
    </location>
</feature>
<evidence type="ECO:0000256" key="5">
    <source>
        <dbReference type="ARBA" id="ARBA00023242"/>
    </source>
</evidence>
<gene>
    <name evidence="7" type="ORF">CPELLU_LOCUS20318</name>
</gene>
<evidence type="ECO:0000256" key="3">
    <source>
        <dbReference type="ARBA" id="ARBA00022771"/>
    </source>
</evidence>
<dbReference type="InterPro" id="IPR052035">
    <property type="entry name" value="ZnF_BED_domain_contain"/>
</dbReference>
<reference evidence="7" key="1">
    <citation type="submission" date="2021-06" db="EMBL/GenBank/DDBJ databases">
        <authorList>
            <person name="Kallberg Y."/>
            <person name="Tangrot J."/>
            <person name="Rosling A."/>
        </authorList>
    </citation>
    <scope>NUCLEOTIDE SEQUENCE</scope>
    <source>
        <strain evidence="7">FL966</strain>
    </source>
</reference>
<evidence type="ECO:0000256" key="2">
    <source>
        <dbReference type="ARBA" id="ARBA00022723"/>
    </source>
</evidence>
<evidence type="ECO:0000256" key="4">
    <source>
        <dbReference type="ARBA" id="ARBA00022833"/>
    </source>
</evidence>
<name>A0A9N9KHZ8_9GLOM</name>
<accession>A0A9N9KHZ8</accession>
<dbReference type="PANTHER" id="PTHR46481:SF10">
    <property type="entry name" value="ZINC FINGER BED DOMAIN-CONTAINING PROTEIN 39"/>
    <property type="match status" value="1"/>
</dbReference>
<feature type="non-terminal residue" evidence="7">
    <location>
        <position position="277"/>
    </location>
</feature>
<evidence type="ECO:0000313" key="7">
    <source>
        <dbReference type="EMBL" id="CAG8827599.1"/>
    </source>
</evidence>
<evidence type="ECO:0000259" key="6">
    <source>
        <dbReference type="Pfam" id="PF04937"/>
    </source>
</evidence>
<dbReference type="Proteomes" id="UP000789759">
    <property type="component" value="Unassembled WGS sequence"/>
</dbReference>
<dbReference type="OrthoDB" id="2439422at2759"/>
<evidence type="ECO:0000313" key="8">
    <source>
        <dbReference type="Proteomes" id="UP000789759"/>
    </source>
</evidence>
<dbReference type="EMBL" id="CAJVQA010059269">
    <property type="protein sequence ID" value="CAG8827599.1"/>
    <property type="molecule type" value="Genomic_DNA"/>
</dbReference>
<dbReference type="InterPro" id="IPR007021">
    <property type="entry name" value="DUF659"/>
</dbReference>
<comment type="caution">
    <text evidence="7">The sequence shown here is derived from an EMBL/GenBank/DDBJ whole genome shotgun (WGS) entry which is preliminary data.</text>
</comment>
<keyword evidence="8" id="KW-1185">Reference proteome</keyword>
<keyword evidence="3" id="KW-0863">Zinc-finger</keyword>
<dbReference type="Pfam" id="PF04937">
    <property type="entry name" value="DUF659"/>
    <property type="match status" value="1"/>
</dbReference>
<proteinExistence type="predicted"/>
<comment type="subcellular location">
    <subcellularLocation>
        <location evidence="1">Nucleus</location>
    </subcellularLocation>
</comment>
<organism evidence="7 8">
    <name type="scientific">Cetraspora pellucida</name>
    <dbReference type="NCBI Taxonomy" id="1433469"/>
    <lineage>
        <taxon>Eukaryota</taxon>
        <taxon>Fungi</taxon>
        <taxon>Fungi incertae sedis</taxon>
        <taxon>Mucoromycota</taxon>
        <taxon>Glomeromycotina</taxon>
        <taxon>Glomeromycetes</taxon>
        <taxon>Diversisporales</taxon>
        <taxon>Gigasporaceae</taxon>
        <taxon>Cetraspora</taxon>
    </lineage>
</organism>
<keyword evidence="4" id="KW-0862">Zinc</keyword>
<protein>
    <submittedName>
        <fullName evidence="7">8014_t:CDS:1</fullName>
    </submittedName>
</protein>
<dbReference type="GO" id="GO:0005634">
    <property type="term" value="C:nucleus"/>
    <property type="evidence" value="ECO:0007669"/>
    <property type="project" value="UniProtKB-SubCell"/>
</dbReference>
<feature type="domain" description="DUF659" evidence="6">
    <location>
        <begin position="71"/>
        <end position="220"/>
    </location>
</feature>
<dbReference type="PANTHER" id="PTHR46481">
    <property type="entry name" value="ZINC FINGER BED DOMAIN-CONTAINING PROTEIN 4"/>
    <property type="match status" value="1"/>
</dbReference>